<comment type="subcellular location">
    <subcellularLocation>
        <location evidence="8">Cell junction</location>
        <location evidence="8">Tight junction</location>
    </subcellularLocation>
    <subcellularLocation>
        <location evidence="8">Cell membrane</location>
        <topology evidence="8">Multi-pass membrane protein</topology>
    </subcellularLocation>
</comment>
<evidence type="ECO:0000256" key="3">
    <source>
        <dbReference type="ARBA" id="ARBA00022475"/>
    </source>
</evidence>
<evidence type="ECO:0000256" key="7">
    <source>
        <dbReference type="ARBA" id="ARBA00023136"/>
    </source>
</evidence>
<dbReference type="GO" id="GO:0005923">
    <property type="term" value="C:bicellular tight junction"/>
    <property type="evidence" value="ECO:0007669"/>
    <property type="project" value="UniProtKB-SubCell"/>
</dbReference>
<dbReference type="PROSITE" id="PS01346">
    <property type="entry name" value="CLAUDIN"/>
    <property type="match status" value="1"/>
</dbReference>
<dbReference type="GO" id="GO:0005198">
    <property type="term" value="F:structural molecule activity"/>
    <property type="evidence" value="ECO:0007669"/>
    <property type="project" value="InterPro"/>
</dbReference>
<reference evidence="10" key="2">
    <citation type="submission" date="2025-08" db="UniProtKB">
        <authorList>
            <consortium name="Ensembl"/>
        </authorList>
    </citation>
    <scope>IDENTIFICATION</scope>
</reference>
<keyword evidence="6 8" id="KW-1133">Transmembrane helix</keyword>
<dbReference type="Ensembl" id="ENSECRT00000017933.1">
    <property type="protein sequence ID" value="ENSECRP00000017584.1"/>
    <property type="gene ID" value="ENSECRG00000011734.1"/>
</dbReference>
<dbReference type="AlphaFoldDB" id="A0A8C4SH75"/>
<feature type="transmembrane region" description="Helical" evidence="8">
    <location>
        <begin position="83"/>
        <end position="105"/>
    </location>
</feature>
<evidence type="ECO:0000256" key="8">
    <source>
        <dbReference type="RuleBase" id="RU060637"/>
    </source>
</evidence>
<feature type="region of interest" description="Disordered" evidence="9">
    <location>
        <begin position="204"/>
        <end position="229"/>
    </location>
</feature>
<sequence>MFSIFTELIGLCLGIVGMLLTLVATILPHWRITAYIGSNIITAVGYLKGLWMECAYYSTGTFQCETYKSLLALPPDLQAARGMMVVSMVLSLAGCVIAIVGMKCTVLMQGTDAKSRLAGTGGFCFIAAGFFCIIPISWTTNEIIRMFYSPVVPSSFKYEIGAALYLGMASALLSIFGGAVLCFSCCRNEASNNRHDGRSAKGQILDLRSPSPSSARGSSYSGYDLNGFV</sequence>
<dbReference type="FunFam" id="1.20.140.150:FF:000001">
    <property type="entry name" value="Claudin"/>
    <property type="match status" value="1"/>
</dbReference>
<evidence type="ECO:0000256" key="6">
    <source>
        <dbReference type="ARBA" id="ARBA00022989"/>
    </source>
</evidence>
<dbReference type="Gene3D" id="1.20.140.150">
    <property type="match status" value="1"/>
</dbReference>
<dbReference type="PANTHER" id="PTHR12002">
    <property type="entry name" value="CLAUDIN"/>
    <property type="match status" value="1"/>
</dbReference>
<evidence type="ECO:0000313" key="10">
    <source>
        <dbReference type="Ensembl" id="ENSECRP00000017584.1"/>
    </source>
</evidence>
<protein>
    <recommendedName>
        <fullName evidence="8">Claudin</fullName>
    </recommendedName>
</protein>
<reference evidence="10" key="1">
    <citation type="submission" date="2021-06" db="EMBL/GenBank/DDBJ databases">
        <authorList>
            <consortium name="Wellcome Sanger Institute Data Sharing"/>
        </authorList>
    </citation>
    <scope>NUCLEOTIDE SEQUENCE [LARGE SCALE GENOMIC DNA]</scope>
</reference>
<dbReference type="GeneTree" id="ENSGT00940000160785"/>
<reference evidence="10" key="3">
    <citation type="submission" date="2025-09" db="UniProtKB">
        <authorList>
            <consortium name="Ensembl"/>
        </authorList>
    </citation>
    <scope>IDENTIFICATION</scope>
</reference>
<keyword evidence="7 8" id="KW-0472">Membrane</keyword>
<dbReference type="Proteomes" id="UP000694620">
    <property type="component" value="Chromosome 12"/>
</dbReference>
<comment type="similarity">
    <text evidence="1 8">Belongs to the claudin family.</text>
</comment>
<keyword evidence="4 8" id="KW-0812">Transmembrane</keyword>
<keyword evidence="2 8" id="KW-0796">Tight junction</keyword>
<accession>A0A8C4SH75</accession>
<evidence type="ECO:0000256" key="9">
    <source>
        <dbReference type="SAM" id="MobiDB-lite"/>
    </source>
</evidence>
<dbReference type="PRINTS" id="PR01077">
    <property type="entry name" value="CLAUDIN"/>
</dbReference>
<dbReference type="InterPro" id="IPR004031">
    <property type="entry name" value="PMP22/EMP/MP20/Claudin"/>
</dbReference>
<comment type="function">
    <text evidence="8">Claudins function as major constituents of the tight junction complexes that regulate the permeability of epithelia.</text>
</comment>
<keyword evidence="11" id="KW-1185">Reference proteome</keyword>
<keyword evidence="5 8" id="KW-0965">Cell junction</keyword>
<evidence type="ECO:0000256" key="4">
    <source>
        <dbReference type="ARBA" id="ARBA00022692"/>
    </source>
</evidence>
<feature type="compositionally biased region" description="Low complexity" evidence="9">
    <location>
        <begin position="208"/>
        <end position="223"/>
    </location>
</feature>
<evidence type="ECO:0000256" key="5">
    <source>
        <dbReference type="ARBA" id="ARBA00022949"/>
    </source>
</evidence>
<evidence type="ECO:0000256" key="1">
    <source>
        <dbReference type="ARBA" id="ARBA00008295"/>
    </source>
</evidence>
<dbReference type="Pfam" id="PF00822">
    <property type="entry name" value="PMP22_Claudin"/>
    <property type="match status" value="1"/>
</dbReference>
<dbReference type="GO" id="GO:0005886">
    <property type="term" value="C:plasma membrane"/>
    <property type="evidence" value="ECO:0007669"/>
    <property type="project" value="UniProtKB-SubCell"/>
</dbReference>
<proteinExistence type="inferred from homology"/>
<dbReference type="PRINTS" id="PR01385">
    <property type="entry name" value="CLAUDIN14"/>
</dbReference>
<dbReference type="InterPro" id="IPR017974">
    <property type="entry name" value="Claudin_CS"/>
</dbReference>
<feature type="transmembrane region" description="Helical" evidence="8">
    <location>
        <begin position="160"/>
        <end position="186"/>
    </location>
</feature>
<gene>
    <name evidence="10" type="primary">CLDN2</name>
    <name evidence="10" type="synonym">cldn2</name>
</gene>
<dbReference type="InterPro" id="IPR006187">
    <property type="entry name" value="Claudin"/>
</dbReference>
<evidence type="ECO:0000256" key="2">
    <source>
        <dbReference type="ARBA" id="ARBA00022427"/>
    </source>
</evidence>
<evidence type="ECO:0000313" key="11">
    <source>
        <dbReference type="Proteomes" id="UP000694620"/>
    </source>
</evidence>
<feature type="transmembrane region" description="Helical" evidence="8">
    <location>
        <begin position="7"/>
        <end position="27"/>
    </location>
</feature>
<feature type="transmembrane region" description="Helical" evidence="8">
    <location>
        <begin position="117"/>
        <end position="140"/>
    </location>
</feature>
<organism evidence="10 11">
    <name type="scientific">Erpetoichthys calabaricus</name>
    <name type="common">Rope fish</name>
    <name type="synonym">Calamoichthys calabaricus</name>
    <dbReference type="NCBI Taxonomy" id="27687"/>
    <lineage>
        <taxon>Eukaryota</taxon>
        <taxon>Metazoa</taxon>
        <taxon>Chordata</taxon>
        <taxon>Craniata</taxon>
        <taxon>Vertebrata</taxon>
        <taxon>Euteleostomi</taxon>
        <taxon>Actinopterygii</taxon>
        <taxon>Polypteriformes</taxon>
        <taxon>Polypteridae</taxon>
        <taxon>Erpetoichthys</taxon>
    </lineage>
</organism>
<keyword evidence="3 8" id="KW-1003">Cell membrane</keyword>
<name>A0A8C4SH75_ERPCA</name>